<keyword evidence="2 9" id="KW-0479">Metal-binding</keyword>
<proteinExistence type="inferred from homology"/>
<sequence length="261" mass="27860">MNKLLCVLSIIGSIGYISASAQFFGDFDVSHGQTIRLVPVYNAHDRQYAPEPQPQYQFGGYPDHVPIACGHEQGPLKAIAVLKSDTVNGNVTLTQNSVTEPLQIEVSLVGLSPGYHGFHVHQKGDLSGGCASTGGHYNPDGNTHGDINDKIRHVGDWANIEAGLDGVANTKFTDTVATLYGERSILGRAIVVHEKIDDLGRTDHADSKSTGNAGGRLACGVIGILQPYEAEWPSGSGSTRTISSYLIISLSFIVSLKLMFN</sequence>
<protein>
    <recommendedName>
        <fullName evidence="9">Superoxide dismutase [Cu-Zn]</fullName>
        <ecNumber evidence="9">1.15.1.1</ecNumber>
    </recommendedName>
</protein>
<dbReference type="InterPro" id="IPR018152">
    <property type="entry name" value="SOD_Cu/Zn_BS"/>
</dbReference>
<dbReference type="InterPro" id="IPR001424">
    <property type="entry name" value="SOD_Cu_Zn_dom"/>
</dbReference>
<evidence type="ECO:0000259" key="11">
    <source>
        <dbReference type="Pfam" id="PF00080"/>
    </source>
</evidence>
<evidence type="ECO:0000256" key="9">
    <source>
        <dbReference type="RuleBase" id="RU000393"/>
    </source>
</evidence>
<evidence type="ECO:0000256" key="7">
    <source>
        <dbReference type="ARBA" id="ARBA00023157"/>
    </source>
</evidence>
<comment type="function">
    <text evidence="9">Destroys radicals which are normally produced within the cells and which are toxic to biological systems.</text>
</comment>
<dbReference type="AlphaFoldDB" id="A0A336M9H7"/>
<dbReference type="GO" id="GO:0004784">
    <property type="term" value="F:superoxide dismutase activity"/>
    <property type="evidence" value="ECO:0007669"/>
    <property type="project" value="UniProtKB-EC"/>
</dbReference>
<evidence type="ECO:0000256" key="3">
    <source>
        <dbReference type="ARBA" id="ARBA00022833"/>
    </source>
</evidence>
<keyword evidence="4" id="KW-0049">Antioxidant</keyword>
<organism evidence="12">
    <name type="scientific">Culicoides sonorensis</name>
    <name type="common">Biting midge</name>
    <dbReference type="NCBI Taxonomy" id="179676"/>
    <lineage>
        <taxon>Eukaryota</taxon>
        <taxon>Metazoa</taxon>
        <taxon>Ecdysozoa</taxon>
        <taxon>Arthropoda</taxon>
        <taxon>Hexapoda</taxon>
        <taxon>Insecta</taxon>
        <taxon>Pterygota</taxon>
        <taxon>Neoptera</taxon>
        <taxon>Endopterygota</taxon>
        <taxon>Diptera</taxon>
        <taxon>Nematocera</taxon>
        <taxon>Chironomoidea</taxon>
        <taxon>Ceratopogonidae</taxon>
        <taxon>Ceratopogoninae</taxon>
        <taxon>Culicoides</taxon>
        <taxon>Monoculicoides</taxon>
    </lineage>
</organism>
<dbReference type="VEuPathDB" id="VectorBase:CSON007338"/>
<evidence type="ECO:0000256" key="6">
    <source>
        <dbReference type="ARBA" id="ARBA00023008"/>
    </source>
</evidence>
<evidence type="ECO:0000256" key="10">
    <source>
        <dbReference type="SAM" id="SignalP"/>
    </source>
</evidence>
<feature type="domain" description="Superoxide dismutase copper/zinc binding" evidence="11">
    <location>
        <begin position="87"/>
        <end position="222"/>
    </location>
</feature>
<dbReference type="PROSITE" id="PS00087">
    <property type="entry name" value="SOD_CU_ZN_1"/>
    <property type="match status" value="1"/>
</dbReference>
<evidence type="ECO:0000256" key="4">
    <source>
        <dbReference type="ARBA" id="ARBA00022862"/>
    </source>
</evidence>
<dbReference type="InterPro" id="IPR024134">
    <property type="entry name" value="SOD_Cu/Zn_/chaperone"/>
</dbReference>
<name>A0A336M9H7_CULSO</name>
<comment type="cofactor">
    <cofactor evidence="9">
        <name>Zn(2+)</name>
        <dbReference type="ChEBI" id="CHEBI:29105"/>
    </cofactor>
    <text evidence="9">Binds 1 zinc ion per subunit.</text>
</comment>
<evidence type="ECO:0000256" key="8">
    <source>
        <dbReference type="ARBA" id="ARBA00049204"/>
    </source>
</evidence>
<feature type="chain" id="PRO_5016375331" description="Superoxide dismutase [Cu-Zn]" evidence="10">
    <location>
        <begin position="22"/>
        <end position="261"/>
    </location>
</feature>
<comment type="similarity">
    <text evidence="1 9">Belongs to the Cu-Zn superoxide dismutase family.</text>
</comment>
<feature type="signal peptide" evidence="10">
    <location>
        <begin position="1"/>
        <end position="21"/>
    </location>
</feature>
<evidence type="ECO:0000256" key="1">
    <source>
        <dbReference type="ARBA" id="ARBA00010457"/>
    </source>
</evidence>
<dbReference type="PANTHER" id="PTHR10003">
    <property type="entry name" value="SUPEROXIDE DISMUTASE CU-ZN -RELATED"/>
    <property type="match status" value="1"/>
</dbReference>
<dbReference type="CDD" id="cd00305">
    <property type="entry name" value="Cu-Zn_Superoxide_Dismutase"/>
    <property type="match status" value="1"/>
</dbReference>
<dbReference type="InterPro" id="IPR036423">
    <property type="entry name" value="SOD-like_Cu/Zn_dom_sf"/>
</dbReference>
<keyword evidence="10" id="KW-0732">Signal</keyword>
<dbReference type="Pfam" id="PF00080">
    <property type="entry name" value="Sod_Cu"/>
    <property type="match status" value="1"/>
</dbReference>
<dbReference type="EMBL" id="UFQT01000279">
    <property type="protein sequence ID" value="SSX22698.1"/>
    <property type="molecule type" value="Genomic_DNA"/>
</dbReference>
<dbReference type="Gene3D" id="2.60.40.200">
    <property type="entry name" value="Superoxide dismutase, copper/zinc binding domain"/>
    <property type="match status" value="1"/>
</dbReference>
<keyword evidence="3 9" id="KW-0862">Zinc</keyword>
<keyword evidence="5 9" id="KW-0560">Oxidoreductase</keyword>
<dbReference type="PROSITE" id="PS00332">
    <property type="entry name" value="SOD_CU_ZN_2"/>
    <property type="match status" value="1"/>
</dbReference>
<evidence type="ECO:0000256" key="5">
    <source>
        <dbReference type="ARBA" id="ARBA00023002"/>
    </source>
</evidence>
<accession>A0A336M9H7</accession>
<evidence type="ECO:0000256" key="2">
    <source>
        <dbReference type="ARBA" id="ARBA00022723"/>
    </source>
</evidence>
<dbReference type="PRINTS" id="PR00068">
    <property type="entry name" value="CUZNDISMTASE"/>
</dbReference>
<evidence type="ECO:0000313" key="12">
    <source>
        <dbReference type="EMBL" id="SSX22698.1"/>
    </source>
</evidence>
<dbReference type="SUPFAM" id="SSF49329">
    <property type="entry name" value="Cu,Zn superoxide dismutase-like"/>
    <property type="match status" value="1"/>
</dbReference>
<dbReference type="GO" id="GO:0005507">
    <property type="term" value="F:copper ion binding"/>
    <property type="evidence" value="ECO:0007669"/>
    <property type="project" value="InterPro"/>
</dbReference>
<keyword evidence="7" id="KW-1015">Disulfide bond</keyword>
<gene>
    <name evidence="12" type="primary">CSON007338</name>
</gene>
<dbReference type="EC" id="1.15.1.1" evidence="9"/>
<dbReference type="FunFam" id="2.60.40.200:FF:000003">
    <property type="entry name" value="Superoxide dismutase [Cu-Zn], chloroplastic"/>
    <property type="match status" value="1"/>
</dbReference>
<reference evidence="12" key="1">
    <citation type="submission" date="2018-07" db="EMBL/GenBank/DDBJ databases">
        <authorList>
            <person name="Quirk P.G."/>
            <person name="Krulwich T.A."/>
        </authorList>
    </citation>
    <scope>NUCLEOTIDE SEQUENCE</scope>
</reference>
<comment type="catalytic activity">
    <reaction evidence="8 9">
        <text>2 superoxide + 2 H(+) = H2O2 + O2</text>
        <dbReference type="Rhea" id="RHEA:20696"/>
        <dbReference type="ChEBI" id="CHEBI:15378"/>
        <dbReference type="ChEBI" id="CHEBI:15379"/>
        <dbReference type="ChEBI" id="CHEBI:16240"/>
        <dbReference type="ChEBI" id="CHEBI:18421"/>
        <dbReference type="EC" id="1.15.1.1"/>
    </reaction>
</comment>
<keyword evidence="6 9" id="KW-0186">Copper</keyword>
<comment type="cofactor">
    <cofactor evidence="9">
        <name>Cu cation</name>
        <dbReference type="ChEBI" id="CHEBI:23378"/>
    </cofactor>
    <text evidence="9">Binds 1 copper ion per subunit.</text>
</comment>